<gene>
    <name evidence="1" type="ORF">UFOVP53_63</name>
</gene>
<reference evidence="1" key="1">
    <citation type="submission" date="2020-04" db="EMBL/GenBank/DDBJ databases">
        <authorList>
            <person name="Chiriac C."/>
            <person name="Salcher M."/>
            <person name="Ghai R."/>
            <person name="Kavagutti S V."/>
        </authorList>
    </citation>
    <scope>NUCLEOTIDE SEQUENCE</scope>
</reference>
<accession>A0A6J5KRQ4</accession>
<proteinExistence type="predicted"/>
<evidence type="ECO:0000313" key="1">
    <source>
        <dbReference type="EMBL" id="CAB4125118.1"/>
    </source>
</evidence>
<sequence>MAFKFNPLTGLLDLVNPPASATPTFDPNTIVTHERNGAGTKLMGYDPASGTHVEMAAQVVIDNNGNVVTAGG</sequence>
<protein>
    <submittedName>
        <fullName evidence="1">Uncharacterized protein</fullName>
    </submittedName>
</protein>
<dbReference type="EMBL" id="LR796189">
    <property type="protein sequence ID" value="CAB4125118.1"/>
    <property type="molecule type" value="Genomic_DNA"/>
</dbReference>
<organism evidence="1">
    <name type="scientific">uncultured Caudovirales phage</name>
    <dbReference type="NCBI Taxonomy" id="2100421"/>
    <lineage>
        <taxon>Viruses</taxon>
        <taxon>Duplodnaviria</taxon>
        <taxon>Heunggongvirae</taxon>
        <taxon>Uroviricota</taxon>
        <taxon>Caudoviricetes</taxon>
        <taxon>Peduoviridae</taxon>
        <taxon>Maltschvirus</taxon>
        <taxon>Maltschvirus maltsch</taxon>
    </lineage>
</organism>
<name>A0A6J5KRQ4_9CAUD</name>